<dbReference type="InterPro" id="IPR021295">
    <property type="entry name" value="DUF2867"/>
</dbReference>
<evidence type="ECO:0000313" key="1">
    <source>
        <dbReference type="EMBL" id="MFL9878912.1"/>
    </source>
</evidence>
<evidence type="ECO:0000313" key="2">
    <source>
        <dbReference type="Proteomes" id="UP001629214"/>
    </source>
</evidence>
<protein>
    <submittedName>
        <fullName evidence="1">DUF2867 domain-containing protein</fullName>
    </submittedName>
</protein>
<dbReference type="EMBL" id="JAQQFR010000006">
    <property type="protein sequence ID" value="MFL9878912.1"/>
    <property type="molecule type" value="Genomic_DNA"/>
</dbReference>
<proteinExistence type="predicted"/>
<accession>A0ABW8Z7M3</accession>
<gene>
    <name evidence="1" type="ORF">PQR63_10995</name>
</gene>
<keyword evidence="2" id="KW-1185">Reference proteome</keyword>
<dbReference type="Proteomes" id="UP001629214">
    <property type="component" value="Unassembled WGS sequence"/>
</dbReference>
<dbReference type="RefSeq" id="WP_408167904.1">
    <property type="nucleotide sequence ID" value="NZ_JAQQFR010000006.1"/>
</dbReference>
<name>A0ABW8Z7M3_9BURK</name>
<comment type="caution">
    <text evidence="1">The sequence shown here is derived from an EMBL/GenBank/DDBJ whole genome shotgun (WGS) entry which is preliminary data.</text>
</comment>
<sequence length="174" mass="19250">MSAVSACSSHSARLVATDPALLQALAGADFADTFRIALTDEQGRLSAGELTRQMFSRTPEWVSLLLATRNRVVALFGLKQADLHIDGDASSRPTSVAGFPVVTQSEDQVQLGFDDKHLDFRIWVRREPGTSELSAQLTVTTVVRTNQWLGRAYLAVIMPFHRRIVPTMLNRLTR</sequence>
<reference evidence="1 2" key="1">
    <citation type="journal article" date="2024" name="Chem. Sci.">
        <title>Discovery of megapolipeptins by genome mining of a Burkholderiales bacteria collection.</title>
        <authorList>
            <person name="Paulo B.S."/>
            <person name="Recchia M.J.J."/>
            <person name="Lee S."/>
            <person name="Fergusson C.H."/>
            <person name="Romanowski S.B."/>
            <person name="Hernandez A."/>
            <person name="Krull N."/>
            <person name="Liu D.Y."/>
            <person name="Cavanagh H."/>
            <person name="Bos A."/>
            <person name="Gray C.A."/>
            <person name="Murphy B.T."/>
            <person name="Linington R.G."/>
            <person name="Eustaquio A.S."/>
        </authorList>
    </citation>
    <scope>NUCLEOTIDE SEQUENCE [LARGE SCALE GENOMIC DNA]</scope>
    <source>
        <strain evidence="1 2">RL21-008-BIB-B</strain>
    </source>
</reference>
<organism evidence="1 2">
    <name type="scientific">Herbaspirillum rhizosphaerae</name>
    <dbReference type="NCBI Taxonomy" id="346179"/>
    <lineage>
        <taxon>Bacteria</taxon>
        <taxon>Pseudomonadati</taxon>
        <taxon>Pseudomonadota</taxon>
        <taxon>Betaproteobacteria</taxon>
        <taxon>Burkholderiales</taxon>
        <taxon>Oxalobacteraceae</taxon>
        <taxon>Herbaspirillum</taxon>
    </lineage>
</organism>
<dbReference type="Pfam" id="PF11066">
    <property type="entry name" value="DUF2867"/>
    <property type="match status" value="1"/>
</dbReference>